<dbReference type="GO" id="GO:0008610">
    <property type="term" value="P:lipid biosynthetic process"/>
    <property type="evidence" value="ECO:0007669"/>
    <property type="project" value="UniProtKB-ARBA"/>
</dbReference>
<dbReference type="GO" id="GO:0031177">
    <property type="term" value="F:phosphopantetheine binding"/>
    <property type="evidence" value="ECO:0007669"/>
    <property type="project" value="TreeGrafter"/>
</dbReference>
<dbReference type="EMBL" id="FNSO01000004">
    <property type="protein sequence ID" value="SEC49489.1"/>
    <property type="molecule type" value="Genomic_DNA"/>
</dbReference>
<evidence type="ECO:0000313" key="2">
    <source>
        <dbReference type="EMBL" id="SEC49489.1"/>
    </source>
</evidence>
<dbReference type="RefSeq" id="WP_091309446.1">
    <property type="nucleotide sequence ID" value="NZ_FNSO01000004.1"/>
</dbReference>
<sequence length="415" mass="45251">MPETALPLTAAQSELWQRCVREPGNAVYNLGGVYDIHGPLDPARWTAAVRTAVREAETLRVRFVPEAGETRQAVVAAEPEIARLELSRDAAEAWMRADVRTPFDLTAPMLPRFALIRLAPEHHLGYVCVHHVVSDGFSQLLLFRRILDIYDAGPDAGKGAPAPLRLLVEDDVAYHADPARHGTDRAVWASRFPGECEPTTLSSRPFVPAADFVRESEVVPGAVAQQLRAAAWEVRAALPVLLIAATAAYVERITGTTDVLLNLLTTARTDAQLRPIPGMVANAVPVPVTVRPGMTRGELVTEAAVEIKRTVRHQRYRGRRVREHMGLPGDPRPFGPTVNILRVGQERHFGGCRATVHDVSTGQVDDIEFVIGETPDGGLPLTVIANPALYDQDEVAAHASRFVAFLADFAREGSL</sequence>
<dbReference type="InterPro" id="IPR001242">
    <property type="entry name" value="Condensation_dom"/>
</dbReference>
<evidence type="ECO:0000313" key="3">
    <source>
        <dbReference type="Proteomes" id="UP000199622"/>
    </source>
</evidence>
<dbReference type="PANTHER" id="PTHR45527:SF1">
    <property type="entry name" value="FATTY ACID SYNTHASE"/>
    <property type="match status" value="1"/>
</dbReference>
<dbReference type="Pfam" id="PF00668">
    <property type="entry name" value="Condensation"/>
    <property type="match status" value="1"/>
</dbReference>
<dbReference type="GO" id="GO:0043041">
    <property type="term" value="P:amino acid activation for nonribosomal peptide biosynthetic process"/>
    <property type="evidence" value="ECO:0007669"/>
    <property type="project" value="TreeGrafter"/>
</dbReference>
<dbReference type="AlphaFoldDB" id="A0A1H4SZN4"/>
<dbReference type="Gene3D" id="3.30.559.30">
    <property type="entry name" value="Nonribosomal peptide synthetase, condensation domain"/>
    <property type="match status" value="1"/>
</dbReference>
<dbReference type="GO" id="GO:0003824">
    <property type="term" value="F:catalytic activity"/>
    <property type="evidence" value="ECO:0007669"/>
    <property type="project" value="InterPro"/>
</dbReference>
<feature type="domain" description="Condensation" evidence="1">
    <location>
        <begin position="4"/>
        <end position="412"/>
    </location>
</feature>
<evidence type="ECO:0000259" key="1">
    <source>
        <dbReference type="Pfam" id="PF00668"/>
    </source>
</evidence>
<organism evidence="2 3">
    <name type="scientific">Amycolatopsis tolypomycina</name>
    <dbReference type="NCBI Taxonomy" id="208445"/>
    <lineage>
        <taxon>Bacteria</taxon>
        <taxon>Bacillati</taxon>
        <taxon>Actinomycetota</taxon>
        <taxon>Actinomycetes</taxon>
        <taxon>Pseudonocardiales</taxon>
        <taxon>Pseudonocardiaceae</taxon>
        <taxon>Amycolatopsis</taxon>
    </lineage>
</organism>
<reference evidence="3" key="1">
    <citation type="submission" date="2016-10" db="EMBL/GenBank/DDBJ databases">
        <authorList>
            <person name="Varghese N."/>
            <person name="Submissions S."/>
        </authorList>
    </citation>
    <scope>NUCLEOTIDE SEQUENCE [LARGE SCALE GENOMIC DNA]</scope>
    <source>
        <strain evidence="3">DSM 44544</strain>
    </source>
</reference>
<protein>
    <submittedName>
        <fullName evidence="2">Condensation domain-containing protein</fullName>
    </submittedName>
</protein>
<dbReference type="SUPFAM" id="SSF52777">
    <property type="entry name" value="CoA-dependent acyltransferases"/>
    <property type="match status" value="2"/>
</dbReference>
<proteinExistence type="predicted"/>
<gene>
    <name evidence="2" type="ORF">SAMN04489727_3960</name>
</gene>
<dbReference type="GO" id="GO:0005737">
    <property type="term" value="C:cytoplasm"/>
    <property type="evidence" value="ECO:0007669"/>
    <property type="project" value="TreeGrafter"/>
</dbReference>
<dbReference type="GO" id="GO:0044550">
    <property type="term" value="P:secondary metabolite biosynthetic process"/>
    <property type="evidence" value="ECO:0007669"/>
    <property type="project" value="TreeGrafter"/>
</dbReference>
<dbReference type="Proteomes" id="UP000199622">
    <property type="component" value="Unassembled WGS sequence"/>
</dbReference>
<dbReference type="PANTHER" id="PTHR45527">
    <property type="entry name" value="NONRIBOSOMAL PEPTIDE SYNTHETASE"/>
    <property type="match status" value="1"/>
</dbReference>
<dbReference type="InterPro" id="IPR023213">
    <property type="entry name" value="CAT-like_dom_sf"/>
</dbReference>
<dbReference type="Gene3D" id="3.30.559.10">
    <property type="entry name" value="Chloramphenicol acetyltransferase-like domain"/>
    <property type="match status" value="1"/>
</dbReference>
<name>A0A1H4SZN4_9PSEU</name>
<dbReference type="STRING" id="208445.SAMN04489727_3960"/>
<dbReference type="OrthoDB" id="2472181at2"/>
<accession>A0A1H4SZN4</accession>
<keyword evidence="3" id="KW-1185">Reference proteome</keyword>